<evidence type="ECO:0000313" key="3">
    <source>
        <dbReference type="Proteomes" id="UP000323439"/>
    </source>
</evidence>
<keyword evidence="3" id="KW-1185">Reference proteome</keyword>
<dbReference type="SUPFAM" id="SSF53756">
    <property type="entry name" value="UDP-Glycosyltransferase/glycogen phosphorylase"/>
    <property type="match status" value="1"/>
</dbReference>
<dbReference type="Gene3D" id="3.40.50.12580">
    <property type="match status" value="1"/>
</dbReference>
<accession>A0A1G5WVK8</accession>
<dbReference type="GO" id="GO:0016758">
    <property type="term" value="F:hexosyltransferase activity"/>
    <property type="evidence" value="ECO:0007669"/>
    <property type="project" value="UniProtKB-ARBA"/>
</dbReference>
<feature type="domain" description="Glycosyltransferase 2-like" evidence="1">
    <location>
        <begin position="7"/>
        <end position="173"/>
    </location>
</feature>
<name>A0A1G5WVK8_9EURY</name>
<protein>
    <submittedName>
        <fullName evidence="2">CDP-glycerol glycerophosphotransferase, TagB/SpsB family</fullName>
    </submittedName>
</protein>
<dbReference type="CDD" id="cd00761">
    <property type="entry name" value="Glyco_tranf_GTA_type"/>
    <property type="match status" value="2"/>
</dbReference>
<dbReference type="PANTHER" id="PTHR22916:SF3">
    <property type="entry name" value="UDP-GLCNAC:BETAGAL BETA-1,3-N-ACETYLGLUCOSAMINYLTRANSFERASE-LIKE PROTEIN 1"/>
    <property type="match status" value="1"/>
</dbReference>
<evidence type="ECO:0000313" key="2">
    <source>
        <dbReference type="EMBL" id="SDA61706.1"/>
    </source>
</evidence>
<dbReference type="Pfam" id="PF00535">
    <property type="entry name" value="Glycos_transf_2"/>
    <property type="match status" value="2"/>
</dbReference>
<feature type="domain" description="Glycosyltransferase 2-like" evidence="1">
    <location>
        <begin position="489"/>
        <end position="623"/>
    </location>
</feature>
<dbReference type="Pfam" id="PF04464">
    <property type="entry name" value="Glyphos_transf"/>
    <property type="match status" value="1"/>
</dbReference>
<sequence>MHKYKFSIITCFRNSENYIKKSLESIINQSIGFEENIQLILVNDGSTDYSMQIANEYVEKFPNNITLLFQNHLGISYARNLGLKHAEGKYINFLDIGGHLSENALKDIFDFFEENFDEIDVVFIPKNYIGRLNDTDETTLNFHESFIGNLERFPNNPLISISYSFIKYELINDYYFENNLICSEDLLLLNKLLLNKKTYGFIPLLNRKRQNLENILEKFSFNNKCYTYRIKKYYINLSKRCLAEYGNVPKFIQYSLLYDLLTVLKQPELNISENKCDFFRTLNEFLQFIDDDVIFDNEYVDEKLKYFILYLKYGDIDYEIHDFNVIAKIEGYTLDELNIHKFWYDKIELDDDNLHISAVFNSYFDIEDISIVAVKEKNGGYELFKAAFIENDKHKNTRFLSVDWSYAYPFNIKIPIDDLIDSKIRIRVNYHKNGDNTDFDWDNISFSYLDGNFTHNCIFSDYVNNFVKDDLRVSFEERSFFIKRGYKFSVVMAIYNTEDYVGEAIDSIINQSIGFEDNIQLILIDDGSTDNTNNILSEYQKQYPNNIILLTQENQGQATARNNGLKYVQGKYVNFLDSDDYLSEDALEKAFAFLEEHENEIDFASIRQKHFGRKDSQHMLNYRFNEGDRIIDLIEEPNNPQLACNAVFFKNNLFNKYKFPANVVSSEDAIMVNKILFEKKKYGVLEEPVYYYRKREDLTSTIDLVTTQKEFFTDKLKYYYLELINYSLEKEGEVLEFIQYMLAYDLQWMLQEPNVDILENETKISEFWYYLNHVINFIDYDVIVNNRNINIRLLKQFFIYLKNDDIYTEIAQNTALIKTKNYGLDDFQDHNIWLDIVEIHNGFFNISGLLYSHFNTNHVSIGAVKESLDGTYQYYGGKDVNYTSRQDLTYLGITWEYRHTFDIKVPISEGEVSNIKVKATYHINGDKTDFSKSNVITAFHNLDFNKHAGFSNTSNYLIKDSMMALFEDNKFLIRPYSYTRMIKYECDVLARIIKEHQNHFLSAVFYRFLYLISYPFVSRKHKKNPTFIFMDRIESADDNAFYLFKYAVSQKDNVNKYFALSKDSKDFSKVSKVGKVLKYDSFRHKMKYLFADKVISSHTYQSTINPFFTDDEEIYLYSSITKPDSYFLQHGVAKEDLSSWFSKYDKNVRLVLTSADSERESFLQEGYNYDEDIVKAFGLPRHDYLWSDDKKQILITPTWRKNLRGSKSLFMGSDYFKSLNELLHDEKLINVVEKYGFKIVFKPHPELERFVNDDERYLDLFEIDERIKIVNEVSYQKLFAESSLLITDFSSVFFDFTYLKKPLIYYQPNDDYHYEEDYFDYETMGFGDVITEKDILINKIEFYLNNGCIMEEEYQNRADTFFKHHDGKNSERIYDWIKNH</sequence>
<dbReference type="EMBL" id="FMXB01000013">
    <property type="protein sequence ID" value="SDA61706.1"/>
    <property type="molecule type" value="Genomic_DNA"/>
</dbReference>
<dbReference type="InterPro" id="IPR043148">
    <property type="entry name" value="TagF_C"/>
</dbReference>
<reference evidence="2 3" key="1">
    <citation type="submission" date="2016-10" db="EMBL/GenBank/DDBJ databases">
        <authorList>
            <person name="Varghese N."/>
            <person name="Submissions S."/>
        </authorList>
    </citation>
    <scope>NUCLEOTIDE SEQUENCE [LARGE SCALE GENOMIC DNA]</scope>
    <source>
        <strain evidence="2 3">DSM 16643</strain>
    </source>
</reference>
<dbReference type="OrthoDB" id="46222at2157"/>
<organism evidence="2 3">
    <name type="scientific">Methanobrevibacter millerae</name>
    <dbReference type="NCBI Taxonomy" id="230361"/>
    <lineage>
        <taxon>Archaea</taxon>
        <taxon>Methanobacteriati</taxon>
        <taxon>Methanobacteriota</taxon>
        <taxon>Methanomada group</taxon>
        <taxon>Methanobacteria</taxon>
        <taxon>Methanobacteriales</taxon>
        <taxon>Methanobacteriaceae</taxon>
        <taxon>Methanobrevibacter</taxon>
    </lineage>
</organism>
<dbReference type="SUPFAM" id="SSF53448">
    <property type="entry name" value="Nucleotide-diphospho-sugar transferases"/>
    <property type="match status" value="2"/>
</dbReference>
<keyword evidence="2" id="KW-0808">Transferase</keyword>
<gene>
    <name evidence="2" type="ORF">SAMN02910315_01700</name>
</gene>
<dbReference type="Gene3D" id="3.90.550.10">
    <property type="entry name" value="Spore Coat Polysaccharide Biosynthesis Protein SpsA, Chain A"/>
    <property type="match status" value="2"/>
</dbReference>
<dbReference type="PANTHER" id="PTHR22916">
    <property type="entry name" value="GLYCOSYLTRANSFERASE"/>
    <property type="match status" value="1"/>
</dbReference>
<evidence type="ECO:0000259" key="1">
    <source>
        <dbReference type="Pfam" id="PF00535"/>
    </source>
</evidence>
<dbReference type="GO" id="GO:0047355">
    <property type="term" value="F:CDP-glycerol glycerophosphotransferase activity"/>
    <property type="evidence" value="ECO:0007669"/>
    <property type="project" value="InterPro"/>
</dbReference>
<dbReference type="InterPro" id="IPR007554">
    <property type="entry name" value="Glycerophosphate_synth"/>
</dbReference>
<dbReference type="InterPro" id="IPR001173">
    <property type="entry name" value="Glyco_trans_2-like"/>
</dbReference>
<dbReference type="InterPro" id="IPR029044">
    <property type="entry name" value="Nucleotide-diphossugar_trans"/>
</dbReference>
<dbReference type="GO" id="GO:0016020">
    <property type="term" value="C:membrane"/>
    <property type="evidence" value="ECO:0007669"/>
    <property type="project" value="InterPro"/>
</dbReference>
<dbReference type="Proteomes" id="UP000323439">
    <property type="component" value="Unassembled WGS sequence"/>
</dbReference>
<dbReference type="RefSeq" id="WP_149732226.1">
    <property type="nucleotide sequence ID" value="NZ_FMXB01000013.1"/>
</dbReference>
<proteinExistence type="predicted"/>